<name>A0A3L5TSC8_MYTGA</name>
<feature type="domain" description="MyTH4" evidence="2">
    <location>
        <begin position="1"/>
        <end position="149"/>
    </location>
</feature>
<reference evidence="3 4" key="1">
    <citation type="journal article" date="2016" name="PLoS ONE">
        <title>A First Insight into the Genome of the Filter-Feeder Mussel Mytilus galloprovincialis.</title>
        <authorList>
            <person name="Murgarella M."/>
            <person name="Puiu D."/>
            <person name="Novoa B."/>
            <person name="Figueras A."/>
            <person name="Posada D."/>
            <person name="Canchaya C."/>
        </authorList>
    </citation>
    <scope>NUCLEOTIDE SEQUENCE [LARGE SCALE GENOMIC DNA]</scope>
    <source>
        <tissue evidence="3">Muscle</tissue>
    </source>
</reference>
<evidence type="ECO:0000256" key="1">
    <source>
        <dbReference type="ARBA" id="ARBA00022737"/>
    </source>
</evidence>
<accession>A0A3L5TSC8</accession>
<dbReference type="PANTHER" id="PTHR22903:SF8">
    <property type="entry name" value="MAX-1A"/>
    <property type="match status" value="1"/>
</dbReference>
<dbReference type="EMBL" id="KV588607">
    <property type="protein sequence ID" value="OPL22022.1"/>
    <property type="molecule type" value="Genomic_DNA"/>
</dbReference>
<proteinExistence type="predicted"/>
<dbReference type="GO" id="GO:0005856">
    <property type="term" value="C:cytoskeleton"/>
    <property type="evidence" value="ECO:0007669"/>
    <property type="project" value="InterPro"/>
</dbReference>
<dbReference type="Gene3D" id="1.25.40.530">
    <property type="entry name" value="MyTH4 domain"/>
    <property type="match status" value="1"/>
</dbReference>
<evidence type="ECO:0000313" key="4">
    <source>
        <dbReference type="Proteomes" id="UP000266721"/>
    </source>
</evidence>
<feature type="non-terminal residue" evidence="3">
    <location>
        <position position="1"/>
    </location>
</feature>
<keyword evidence="4" id="KW-1185">Reference proteome</keyword>
<dbReference type="PROSITE" id="PS51016">
    <property type="entry name" value="MYTH4"/>
    <property type="match status" value="1"/>
</dbReference>
<dbReference type="SMART" id="SM00139">
    <property type="entry name" value="MyTH4"/>
    <property type="match status" value="1"/>
</dbReference>
<comment type="caution">
    <text evidence="3">The sequence shown here is derived from an EMBL/GenBank/DDBJ whole genome shotgun (WGS) entry which is preliminary data.</text>
</comment>
<evidence type="ECO:0000259" key="2">
    <source>
        <dbReference type="PROSITE" id="PS51016"/>
    </source>
</evidence>
<dbReference type="Proteomes" id="UP000266721">
    <property type="component" value="Unassembled WGS sequence"/>
</dbReference>
<keyword evidence="1" id="KW-0677">Repeat</keyword>
<evidence type="ECO:0000313" key="3">
    <source>
        <dbReference type="EMBL" id="OPL22022.1"/>
    </source>
</evidence>
<dbReference type="InterPro" id="IPR038185">
    <property type="entry name" value="MyTH4_dom_sf"/>
</dbReference>
<sequence>LSQKLLDICLAFPELQNELFCQLIKQTSSHPVQQKTAVQNLLLCGKHSWYLCHATPTSPTGSIMDLSDSRLNPAANVILQGWQLLSMCVSLFLPKQSIMWHLRVHLQRHADQRSDIGKYAIFCQRALERTILKGIREVRPSRMEVLSILLRNPYHHSQPISIPVHFLNNTYQVQ</sequence>
<protein>
    <recommendedName>
        <fullName evidence="2">MyTH4 domain-containing protein</fullName>
    </recommendedName>
</protein>
<dbReference type="InterPro" id="IPR000857">
    <property type="entry name" value="MyTH4_dom"/>
</dbReference>
<dbReference type="Pfam" id="PF00784">
    <property type="entry name" value="MyTH4"/>
    <property type="match status" value="2"/>
</dbReference>
<gene>
    <name evidence="3" type="ORF">AM593_03828</name>
</gene>
<dbReference type="AlphaFoldDB" id="A0A3L5TSC8"/>
<organism evidence="3 4">
    <name type="scientific">Mytilus galloprovincialis</name>
    <name type="common">Mediterranean mussel</name>
    <dbReference type="NCBI Taxonomy" id="29158"/>
    <lineage>
        <taxon>Eukaryota</taxon>
        <taxon>Metazoa</taxon>
        <taxon>Spiralia</taxon>
        <taxon>Lophotrochozoa</taxon>
        <taxon>Mollusca</taxon>
        <taxon>Bivalvia</taxon>
        <taxon>Autobranchia</taxon>
        <taxon>Pteriomorphia</taxon>
        <taxon>Mytilida</taxon>
        <taxon>Mytiloidea</taxon>
        <taxon>Mytilidae</taxon>
        <taxon>Mytilinae</taxon>
        <taxon>Mytilus</taxon>
    </lineage>
</organism>
<dbReference type="PANTHER" id="PTHR22903">
    <property type="entry name" value="PLEKHH PROTEIN"/>
    <property type="match status" value="1"/>
</dbReference>